<comment type="caution">
    <text evidence="1">The sequence shown here is derived from an EMBL/GenBank/DDBJ whole genome shotgun (WGS) entry which is preliminary data.</text>
</comment>
<protein>
    <submittedName>
        <fullName evidence="1">Uncharacterized protein</fullName>
    </submittedName>
</protein>
<dbReference type="EMBL" id="CAJOBD010007795">
    <property type="protein sequence ID" value="CAF4095772.1"/>
    <property type="molecule type" value="Genomic_DNA"/>
</dbReference>
<proteinExistence type="predicted"/>
<reference evidence="1" key="1">
    <citation type="submission" date="2021-02" db="EMBL/GenBank/DDBJ databases">
        <authorList>
            <person name="Nowell W R."/>
        </authorList>
    </citation>
    <scope>NUCLEOTIDE SEQUENCE</scope>
</reference>
<dbReference type="Proteomes" id="UP000663836">
    <property type="component" value="Unassembled WGS sequence"/>
</dbReference>
<sequence length="62" mass="7285">MFGEPGNYFEINTRRQLIRLALAHPIHRTHLPLEYLNADEHYSITIRKSLLAIQEADRLNIT</sequence>
<feature type="non-terminal residue" evidence="1">
    <location>
        <position position="1"/>
    </location>
</feature>
<evidence type="ECO:0000313" key="1">
    <source>
        <dbReference type="EMBL" id="CAF4095772.1"/>
    </source>
</evidence>
<evidence type="ECO:0000313" key="2">
    <source>
        <dbReference type="Proteomes" id="UP000663836"/>
    </source>
</evidence>
<organism evidence="1 2">
    <name type="scientific">Rotaria sordida</name>
    <dbReference type="NCBI Taxonomy" id="392033"/>
    <lineage>
        <taxon>Eukaryota</taxon>
        <taxon>Metazoa</taxon>
        <taxon>Spiralia</taxon>
        <taxon>Gnathifera</taxon>
        <taxon>Rotifera</taxon>
        <taxon>Eurotatoria</taxon>
        <taxon>Bdelloidea</taxon>
        <taxon>Philodinida</taxon>
        <taxon>Philodinidae</taxon>
        <taxon>Rotaria</taxon>
    </lineage>
</organism>
<name>A0A819UI53_9BILA</name>
<accession>A0A819UI53</accession>
<dbReference type="AlphaFoldDB" id="A0A819UI53"/>
<gene>
    <name evidence="1" type="ORF">JBS370_LOCUS31488</name>
</gene>